<evidence type="ECO:0000259" key="2">
    <source>
        <dbReference type="SMART" id="SM01027"/>
    </source>
</evidence>
<dbReference type="InterPro" id="IPR050698">
    <property type="entry name" value="MBL"/>
</dbReference>
<evidence type="ECO:0000256" key="1">
    <source>
        <dbReference type="ARBA" id="ARBA00022801"/>
    </source>
</evidence>
<sequence>QLDDVINRTVQAGGNVVVPIFAIERAQEFLYYVSRLLHAGRIPQMPVFLDSPMAVDATAIFRRHRECFDVQAWQLISAGSSLFGFPGLRLVRSVEESKEINEQEGSSIILSTSGMCTAGRIKFHLRQNISREQSTILFVGYQAHGTLGRQIVSGKKPRVRIHGRDYPVAARVEQIRGFSGHADRTAMMRWLGYLQTPPERLFLVHGEEKQALAFAKHIEETLGWKVTVPEYRDVVKV</sequence>
<evidence type="ECO:0000313" key="3">
    <source>
        <dbReference type="EMBL" id="KKK86707.1"/>
    </source>
</evidence>
<dbReference type="GO" id="GO:0004521">
    <property type="term" value="F:RNA endonuclease activity"/>
    <property type="evidence" value="ECO:0007669"/>
    <property type="project" value="TreeGrafter"/>
</dbReference>
<feature type="domain" description="Beta-Casp" evidence="2">
    <location>
        <begin position="26"/>
        <end position="151"/>
    </location>
</feature>
<feature type="non-terminal residue" evidence="3">
    <location>
        <position position="1"/>
    </location>
</feature>
<dbReference type="InterPro" id="IPR036866">
    <property type="entry name" value="RibonucZ/Hydroxyglut_hydro"/>
</dbReference>
<dbReference type="PANTHER" id="PTHR11203">
    <property type="entry name" value="CLEAVAGE AND POLYADENYLATION SPECIFICITY FACTOR FAMILY MEMBER"/>
    <property type="match status" value="1"/>
</dbReference>
<dbReference type="AlphaFoldDB" id="A0A0F8YZ20"/>
<name>A0A0F8YZ20_9ZZZZ</name>
<gene>
    <name evidence="3" type="ORF">LCGC14_2760560</name>
</gene>
<dbReference type="Gene3D" id="3.40.50.10890">
    <property type="match status" value="1"/>
</dbReference>
<proteinExistence type="predicted"/>
<dbReference type="SMART" id="SM01027">
    <property type="entry name" value="Beta-Casp"/>
    <property type="match status" value="1"/>
</dbReference>
<dbReference type="Pfam" id="PF07521">
    <property type="entry name" value="RMMBL"/>
    <property type="match status" value="1"/>
</dbReference>
<protein>
    <recommendedName>
        <fullName evidence="2">Beta-Casp domain-containing protein</fullName>
    </recommendedName>
</protein>
<dbReference type="EMBL" id="LAZR01050726">
    <property type="protein sequence ID" value="KKK86707.1"/>
    <property type="molecule type" value="Genomic_DNA"/>
</dbReference>
<reference evidence="3" key="1">
    <citation type="journal article" date="2015" name="Nature">
        <title>Complex archaea that bridge the gap between prokaryotes and eukaryotes.</title>
        <authorList>
            <person name="Spang A."/>
            <person name="Saw J.H."/>
            <person name="Jorgensen S.L."/>
            <person name="Zaremba-Niedzwiedzka K."/>
            <person name="Martijn J."/>
            <person name="Lind A.E."/>
            <person name="van Eijk R."/>
            <person name="Schleper C."/>
            <person name="Guy L."/>
            <person name="Ettema T.J."/>
        </authorList>
    </citation>
    <scope>NUCLEOTIDE SEQUENCE</scope>
</reference>
<dbReference type="Pfam" id="PF10996">
    <property type="entry name" value="Beta-Casp"/>
    <property type="match status" value="1"/>
</dbReference>
<dbReference type="GO" id="GO:0016787">
    <property type="term" value="F:hydrolase activity"/>
    <property type="evidence" value="ECO:0007669"/>
    <property type="project" value="UniProtKB-KW"/>
</dbReference>
<dbReference type="PANTHER" id="PTHR11203:SF37">
    <property type="entry name" value="INTEGRATOR COMPLEX SUBUNIT 11"/>
    <property type="match status" value="1"/>
</dbReference>
<organism evidence="3">
    <name type="scientific">marine sediment metagenome</name>
    <dbReference type="NCBI Taxonomy" id="412755"/>
    <lineage>
        <taxon>unclassified sequences</taxon>
        <taxon>metagenomes</taxon>
        <taxon>ecological metagenomes</taxon>
    </lineage>
</organism>
<keyword evidence="1" id="KW-0378">Hydrolase</keyword>
<dbReference type="InterPro" id="IPR022712">
    <property type="entry name" value="Beta_Casp"/>
</dbReference>
<accession>A0A0F8YZ20</accession>
<dbReference type="InterPro" id="IPR011108">
    <property type="entry name" value="RMMBL"/>
</dbReference>
<comment type="caution">
    <text evidence="3">The sequence shown here is derived from an EMBL/GenBank/DDBJ whole genome shotgun (WGS) entry which is preliminary data.</text>
</comment>
<dbReference type="SUPFAM" id="SSF56281">
    <property type="entry name" value="Metallo-hydrolase/oxidoreductase"/>
    <property type="match status" value="1"/>
</dbReference>